<sequence length="172" mass="19819">MSEDDNSIKFYSAKNNYGEFSNFYPSPIVIDDVIWPTTEHYFQAQKFVSDPAIVTRIRVLPTPNEAAKEGRRRDLPLRSDWESVKEIVMMEALRAKFTQHPELGRVLLSTGDKKIIEHTSNDRYWADGGGLDHGQNRLGVLLMRLRNELREKESENSGNDDDVCDKNNETKM</sequence>
<feature type="region of interest" description="Disordered" evidence="1">
    <location>
        <begin position="151"/>
        <end position="172"/>
    </location>
</feature>
<dbReference type="SUPFAM" id="SSF143990">
    <property type="entry name" value="YbiA-like"/>
    <property type="match status" value="1"/>
</dbReference>
<dbReference type="AlphaFoldDB" id="A0A9N9AYI0"/>
<protein>
    <submittedName>
        <fullName evidence="3">13294_t:CDS:1</fullName>
    </submittedName>
</protein>
<dbReference type="Proteomes" id="UP000789508">
    <property type="component" value="Unassembled WGS sequence"/>
</dbReference>
<feature type="domain" description="NADAR" evidence="2">
    <location>
        <begin position="10"/>
        <end position="150"/>
    </location>
</feature>
<dbReference type="Pfam" id="PF08719">
    <property type="entry name" value="NADAR"/>
    <property type="match status" value="1"/>
</dbReference>
<evidence type="ECO:0000313" key="4">
    <source>
        <dbReference type="Proteomes" id="UP000789508"/>
    </source>
</evidence>
<accession>A0A9N9AYI0</accession>
<proteinExistence type="predicted"/>
<gene>
    <name evidence="3" type="ORF">ALEPTO_LOCUS5699</name>
</gene>
<evidence type="ECO:0000259" key="2">
    <source>
        <dbReference type="Pfam" id="PF08719"/>
    </source>
</evidence>
<name>A0A9N9AYI0_9GLOM</name>
<dbReference type="Gene3D" id="1.10.357.40">
    <property type="entry name" value="YbiA-like"/>
    <property type="match status" value="1"/>
</dbReference>
<dbReference type="InterPro" id="IPR012816">
    <property type="entry name" value="NADAR"/>
</dbReference>
<reference evidence="3" key="1">
    <citation type="submission" date="2021-06" db="EMBL/GenBank/DDBJ databases">
        <authorList>
            <person name="Kallberg Y."/>
            <person name="Tangrot J."/>
            <person name="Rosling A."/>
        </authorList>
    </citation>
    <scope>NUCLEOTIDE SEQUENCE</scope>
    <source>
        <strain evidence="3">FL130A</strain>
    </source>
</reference>
<dbReference type="InterPro" id="IPR037238">
    <property type="entry name" value="YbiA-like_sf"/>
</dbReference>
<evidence type="ECO:0000256" key="1">
    <source>
        <dbReference type="SAM" id="MobiDB-lite"/>
    </source>
</evidence>
<dbReference type="NCBIfam" id="TIGR02464">
    <property type="entry name" value="ribofla_fusion"/>
    <property type="match status" value="1"/>
</dbReference>
<keyword evidence="4" id="KW-1185">Reference proteome</keyword>
<organism evidence="3 4">
    <name type="scientific">Ambispora leptoticha</name>
    <dbReference type="NCBI Taxonomy" id="144679"/>
    <lineage>
        <taxon>Eukaryota</taxon>
        <taxon>Fungi</taxon>
        <taxon>Fungi incertae sedis</taxon>
        <taxon>Mucoromycota</taxon>
        <taxon>Glomeromycotina</taxon>
        <taxon>Glomeromycetes</taxon>
        <taxon>Archaeosporales</taxon>
        <taxon>Ambisporaceae</taxon>
        <taxon>Ambispora</taxon>
    </lineage>
</organism>
<dbReference type="EMBL" id="CAJVPS010001678">
    <property type="protein sequence ID" value="CAG8547208.1"/>
    <property type="molecule type" value="Genomic_DNA"/>
</dbReference>
<dbReference type="CDD" id="cd15457">
    <property type="entry name" value="NADAR"/>
    <property type="match status" value="1"/>
</dbReference>
<comment type="caution">
    <text evidence="3">The sequence shown here is derived from an EMBL/GenBank/DDBJ whole genome shotgun (WGS) entry which is preliminary data.</text>
</comment>
<evidence type="ECO:0000313" key="3">
    <source>
        <dbReference type="EMBL" id="CAG8547208.1"/>
    </source>
</evidence>
<dbReference type="OrthoDB" id="206452at2759"/>